<evidence type="ECO:0000256" key="1">
    <source>
        <dbReference type="ARBA" id="ARBA00006484"/>
    </source>
</evidence>
<feature type="transmembrane region" description="Helical" evidence="4">
    <location>
        <begin position="77"/>
        <end position="103"/>
    </location>
</feature>
<dbReference type="InterPro" id="IPR002347">
    <property type="entry name" value="SDR_fam"/>
</dbReference>
<evidence type="ECO:0000256" key="4">
    <source>
        <dbReference type="SAM" id="Phobius"/>
    </source>
</evidence>
<comment type="similarity">
    <text evidence="1">Belongs to the short-chain dehydrogenases/reductases (SDR) family.</text>
</comment>
<keyword evidence="4" id="KW-1133">Transmembrane helix</keyword>
<accession>A0A0M0J6D0</accession>
<dbReference type="OrthoDB" id="191139at2759"/>
<proteinExistence type="inferred from homology"/>
<gene>
    <name evidence="5" type="ORF">Ctob_001117</name>
</gene>
<feature type="region of interest" description="Disordered" evidence="3">
    <location>
        <begin position="1"/>
        <end position="21"/>
    </location>
</feature>
<dbReference type="Gene3D" id="3.80.10.10">
    <property type="entry name" value="Ribonuclease Inhibitor"/>
    <property type="match status" value="1"/>
</dbReference>
<keyword evidence="4" id="KW-0812">Transmembrane</keyword>
<dbReference type="Proteomes" id="UP000037460">
    <property type="component" value="Unassembled WGS sequence"/>
</dbReference>
<reference evidence="6" key="1">
    <citation type="journal article" date="2015" name="PLoS Genet.">
        <title>Genome Sequence and Transcriptome Analyses of Chrysochromulina tobin: Metabolic Tools for Enhanced Algal Fitness in the Prominent Order Prymnesiales (Haptophyceae).</title>
        <authorList>
            <person name="Hovde B.T."/>
            <person name="Deodato C.R."/>
            <person name="Hunsperger H.M."/>
            <person name="Ryken S.A."/>
            <person name="Yost W."/>
            <person name="Jha R.K."/>
            <person name="Patterson J."/>
            <person name="Monnat R.J. Jr."/>
            <person name="Barlow S.B."/>
            <person name="Starkenburg S.R."/>
            <person name="Cattolico R.A."/>
        </authorList>
    </citation>
    <scope>NUCLEOTIDE SEQUENCE</scope>
    <source>
        <strain evidence="6">CCMP291</strain>
    </source>
</reference>
<keyword evidence="4" id="KW-0472">Membrane</keyword>
<dbReference type="InterPro" id="IPR036291">
    <property type="entry name" value="NAD(P)-bd_dom_sf"/>
</dbReference>
<dbReference type="GO" id="GO:0016491">
    <property type="term" value="F:oxidoreductase activity"/>
    <property type="evidence" value="ECO:0007669"/>
    <property type="project" value="UniProtKB-KW"/>
</dbReference>
<dbReference type="InterPro" id="IPR032675">
    <property type="entry name" value="LRR_dom_sf"/>
</dbReference>
<evidence type="ECO:0000313" key="5">
    <source>
        <dbReference type="EMBL" id="KOO21788.1"/>
    </source>
</evidence>
<name>A0A0M0J6D0_9EUKA</name>
<evidence type="ECO:0000256" key="2">
    <source>
        <dbReference type="ARBA" id="ARBA00023002"/>
    </source>
</evidence>
<organism evidence="5 6">
    <name type="scientific">Chrysochromulina tobinii</name>
    <dbReference type="NCBI Taxonomy" id="1460289"/>
    <lineage>
        <taxon>Eukaryota</taxon>
        <taxon>Haptista</taxon>
        <taxon>Haptophyta</taxon>
        <taxon>Prymnesiophyceae</taxon>
        <taxon>Prymnesiales</taxon>
        <taxon>Chrysochromulinaceae</taxon>
        <taxon>Chrysochromulina</taxon>
    </lineage>
</organism>
<sequence>MQGGVPKDNDDASRAAANSLRDTGTLDGLELTLHPTEEGEYEAALAHEWGGPEPRWITAAMVHLLREHGERQRGRRALITGGSSGIGFFVAKMLASIGLAVVLPSRPGLEFETRGAAAAIRAALPNATVEVPEATLDLASFASVRAFGAHLHEGGRPIDVLCLNAGRGGSPRDQLQLTADNEEATMQVNLLGHALLVRELLPSLQRSTYARIVVHTSSARQNAAQSSLSDLRGAGFSDSPSSQYALSKAALCLYARALNTRLASAGVTGAALVADPGLAATGIPYQQELVHTLGLSRRGIKSMRAYMDGYAVHAADVPSASTRRARASTDATLTLAALPYDTLVHLCSNIDGLAELAAMARTSKTFHSIIQTEAICWEKITLPAAALTAYLRQSPHCSAARVLNVHLPERATHRPTFCKHAPSRNSLEFAPALVARCGSVLDEGVREIVEACPLLAELRLPGSGHLSSEALCFVLDGLKQLEVLELRGCEHVTVDFAATAMAGTLPVAHRLRQLSLSHCSQAIDEDVSALLMALPGLQSLDMSFCPALGDATLERLPPTLASLRVLGCPRMSFNRLQILSRILGAQLVSDDSAILACAMCEGKERGQTLIGMLAWYQEEEARWAY</sequence>
<dbReference type="AlphaFoldDB" id="A0A0M0J6D0"/>
<dbReference type="SUPFAM" id="SSF51735">
    <property type="entry name" value="NAD(P)-binding Rossmann-fold domains"/>
    <property type="match status" value="1"/>
</dbReference>
<dbReference type="Gene3D" id="3.40.50.720">
    <property type="entry name" value="NAD(P)-binding Rossmann-like Domain"/>
    <property type="match status" value="1"/>
</dbReference>
<comment type="caution">
    <text evidence="5">The sequence shown here is derived from an EMBL/GenBank/DDBJ whole genome shotgun (WGS) entry which is preliminary data.</text>
</comment>
<dbReference type="Pfam" id="PF00106">
    <property type="entry name" value="adh_short"/>
    <property type="match status" value="1"/>
</dbReference>
<evidence type="ECO:0000256" key="3">
    <source>
        <dbReference type="SAM" id="MobiDB-lite"/>
    </source>
</evidence>
<dbReference type="PRINTS" id="PR00081">
    <property type="entry name" value="GDHRDH"/>
</dbReference>
<dbReference type="PANTHER" id="PTHR24320">
    <property type="entry name" value="RETINOL DEHYDROGENASE"/>
    <property type="match status" value="1"/>
</dbReference>
<protein>
    <submittedName>
        <fullName evidence="5">Short-chain dehydrogenase reductase sdr</fullName>
    </submittedName>
</protein>
<evidence type="ECO:0000313" key="6">
    <source>
        <dbReference type="Proteomes" id="UP000037460"/>
    </source>
</evidence>
<dbReference type="PANTHER" id="PTHR24320:SF148">
    <property type="entry name" value="NAD(P)-BINDING ROSSMANN-FOLD SUPERFAMILY PROTEIN"/>
    <property type="match status" value="1"/>
</dbReference>
<keyword evidence="2" id="KW-0560">Oxidoreductase</keyword>
<dbReference type="EMBL" id="JWZX01003334">
    <property type="protein sequence ID" value="KOO21788.1"/>
    <property type="molecule type" value="Genomic_DNA"/>
</dbReference>
<dbReference type="SUPFAM" id="SSF52047">
    <property type="entry name" value="RNI-like"/>
    <property type="match status" value="1"/>
</dbReference>
<keyword evidence="6" id="KW-1185">Reference proteome</keyword>